<keyword evidence="5" id="KW-1185">Reference proteome</keyword>
<evidence type="ECO:0000313" key="4">
    <source>
        <dbReference type="EMBL" id="MBC8531749.1"/>
    </source>
</evidence>
<dbReference type="AlphaFoldDB" id="A0A926D6I4"/>
<evidence type="ECO:0000256" key="2">
    <source>
        <dbReference type="SAM" id="MobiDB-lite"/>
    </source>
</evidence>
<proteinExistence type="predicted"/>
<dbReference type="SUPFAM" id="SSF56563">
    <property type="entry name" value="Major capsid protein gp5"/>
    <property type="match status" value="1"/>
</dbReference>
<reference evidence="4" key="1">
    <citation type="submission" date="2020-08" db="EMBL/GenBank/DDBJ databases">
        <title>Genome public.</title>
        <authorList>
            <person name="Liu C."/>
            <person name="Sun Q."/>
        </authorList>
    </citation>
    <scope>NUCLEOTIDE SEQUENCE</scope>
    <source>
        <strain evidence="4">NSJ-53</strain>
    </source>
</reference>
<feature type="domain" description="Phage capsid-like C-terminal" evidence="3">
    <location>
        <begin position="120"/>
        <end position="373"/>
    </location>
</feature>
<dbReference type="NCBIfam" id="TIGR01554">
    <property type="entry name" value="major_cap_HK97"/>
    <property type="match status" value="1"/>
</dbReference>
<protein>
    <submittedName>
        <fullName evidence="4">Phage major capsid protein</fullName>
    </submittedName>
</protein>
<evidence type="ECO:0000256" key="1">
    <source>
        <dbReference type="ARBA" id="ARBA00004328"/>
    </source>
</evidence>
<evidence type="ECO:0000313" key="5">
    <source>
        <dbReference type="Proteomes" id="UP000623172"/>
    </source>
</evidence>
<dbReference type="Proteomes" id="UP000623172">
    <property type="component" value="Unassembled WGS sequence"/>
</dbReference>
<dbReference type="EMBL" id="JACRSR010000003">
    <property type="protein sequence ID" value="MBC8531749.1"/>
    <property type="molecule type" value="Genomic_DNA"/>
</dbReference>
<feature type="region of interest" description="Disordered" evidence="2">
    <location>
        <begin position="57"/>
        <end position="80"/>
    </location>
</feature>
<sequence length="435" mass="48218">MTLYQIKEAMAQVGAELNAQRDWISAHAADPETSIETIRAAKAKRDELGERFAELKEEHDRMEAETKQQMEAQPKPDEKTKKIEARAKFYRAALAQQVVPREVMALLGAVPAGDSTIGNGDNLLPVNVSNEIITEPMEINPMRQIEQVTNITNLEKPKLDFTLDDDDFVTDSETAKELAMDGDMVRFGRHKSKVKAQVSDTVYRGTTTNLVSTIENALRSGLAAKEKKVQFDANPASELAHMSFYSNSTGIRKVYGTTMLAAIMAAYADLPDMFAENARVVMRRIDYVNMISDLANGSAALWGKKPEDIIGIPVVFVDRAVKPIVGDFRYAQLNYDINTSYDTDKDVDKGLYKFVLTAWFDHQILLKSAFRIAEVGQDPNPADDEPTVVDVKTVAALPATDIKEGTVYVLTATDGDRAAGTMWIYANSDWIQYGA</sequence>
<dbReference type="Pfam" id="PF05065">
    <property type="entry name" value="Phage_capsid"/>
    <property type="match status" value="1"/>
</dbReference>
<comment type="caution">
    <text evidence="4">The sequence shown here is derived from an EMBL/GenBank/DDBJ whole genome shotgun (WGS) entry which is preliminary data.</text>
</comment>
<dbReference type="InterPro" id="IPR054612">
    <property type="entry name" value="Phage_capsid-like_C"/>
</dbReference>
<name>A0A926D6I4_9FIRM</name>
<organism evidence="4 5">
    <name type="scientific">Gehongia tenuis</name>
    <dbReference type="NCBI Taxonomy" id="2763655"/>
    <lineage>
        <taxon>Bacteria</taxon>
        <taxon>Bacillati</taxon>
        <taxon>Bacillota</taxon>
        <taxon>Clostridia</taxon>
        <taxon>Christensenellales</taxon>
        <taxon>Christensenellaceae</taxon>
        <taxon>Gehongia</taxon>
    </lineage>
</organism>
<gene>
    <name evidence="4" type="ORF">H8696_07795</name>
</gene>
<accession>A0A926D6I4</accession>
<dbReference type="InterPro" id="IPR024455">
    <property type="entry name" value="Phage_capsid"/>
</dbReference>
<evidence type="ECO:0000259" key="3">
    <source>
        <dbReference type="Pfam" id="PF05065"/>
    </source>
</evidence>
<comment type="subcellular location">
    <subcellularLocation>
        <location evidence="1">Virion</location>
    </subcellularLocation>
</comment>